<evidence type="ECO:0000313" key="2">
    <source>
        <dbReference type="EMBL" id="OQO08680.1"/>
    </source>
</evidence>
<keyword evidence="3" id="KW-1185">Reference proteome</keyword>
<comment type="caution">
    <text evidence="2">The sequence shown here is derived from an EMBL/GenBank/DDBJ whole genome shotgun (WGS) entry which is preliminary data.</text>
</comment>
<protein>
    <submittedName>
        <fullName evidence="2">Uncharacterized protein</fullName>
    </submittedName>
</protein>
<reference evidence="3" key="1">
    <citation type="submission" date="2017-03" db="EMBL/GenBank/DDBJ databases">
        <title>Genomes of endolithic fungi from Antarctica.</title>
        <authorList>
            <person name="Coleine C."/>
            <person name="Masonjones S."/>
            <person name="Stajich J.E."/>
        </authorList>
    </citation>
    <scope>NUCLEOTIDE SEQUENCE [LARGE SCALE GENOMIC DNA]</scope>
    <source>
        <strain evidence="3">CCFEE 5527</strain>
    </source>
</reference>
<feature type="compositionally biased region" description="Polar residues" evidence="1">
    <location>
        <begin position="26"/>
        <end position="53"/>
    </location>
</feature>
<proteinExistence type="predicted"/>
<dbReference type="Proteomes" id="UP000192596">
    <property type="component" value="Unassembled WGS sequence"/>
</dbReference>
<feature type="region of interest" description="Disordered" evidence="1">
    <location>
        <begin position="22"/>
        <end position="65"/>
    </location>
</feature>
<feature type="compositionally biased region" description="Basic and acidic residues" evidence="1">
    <location>
        <begin position="55"/>
        <end position="65"/>
    </location>
</feature>
<dbReference type="OrthoDB" id="5201563at2759"/>
<evidence type="ECO:0000256" key="1">
    <source>
        <dbReference type="SAM" id="MobiDB-lite"/>
    </source>
</evidence>
<name>A0A1V8TBE0_9PEZI</name>
<dbReference type="AlphaFoldDB" id="A0A1V8TBE0"/>
<sequence>MSVTTTENPLYHTTASLLRDYDIHHSNTSPSTSEPASTDLNPHPNPSSTNPESWPTDHRRIPEYRPINHELDSQARGGWGRNPPERTFVFLMMNGVGFSANAAKWWRRNFKRWLPEWFHYKIGGEW</sequence>
<organism evidence="2 3">
    <name type="scientific">Cryoendolithus antarcticus</name>
    <dbReference type="NCBI Taxonomy" id="1507870"/>
    <lineage>
        <taxon>Eukaryota</taxon>
        <taxon>Fungi</taxon>
        <taxon>Dikarya</taxon>
        <taxon>Ascomycota</taxon>
        <taxon>Pezizomycotina</taxon>
        <taxon>Dothideomycetes</taxon>
        <taxon>Dothideomycetidae</taxon>
        <taxon>Cladosporiales</taxon>
        <taxon>Cladosporiaceae</taxon>
        <taxon>Cryoendolithus</taxon>
    </lineage>
</organism>
<evidence type="ECO:0000313" key="3">
    <source>
        <dbReference type="Proteomes" id="UP000192596"/>
    </source>
</evidence>
<dbReference type="EMBL" id="NAJO01000012">
    <property type="protein sequence ID" value="OQO08680.1"/>
    <property type="molecule type" value="Genomic_DNA"/>
</dbReference>
<dbReference type="InParanoid" id="A0A1V8TBE0"/>
<accession>A0A1V8TBE0</accession>
<gene>
    <name evidence="2" type="ORF">B0A48_06550</name>
</gene>